<feature type="domain" description="F-box" evidence="2">
    <location>
        <begin position="23"/>
        <end position="79"/>
    </location>
</feature>
<dbReference type="Pfam" id="PF12937">
    <property type="entry name" value="F-box-like"/>
    <property type="match status" value="1"/>
</dbReference>
<accession>A0A9P6EGI9</accession>
<dbReference type="SUPFAM" id="SSF81383">
    <property type="entry name" value="F-box domain"/>
    <property type="match status" value="1"/>
</dbReference>
<evidence type="ECO:0000256" key="1">
    <source>
        <dbReference type="SAM" id="MobiDB-lite"/>
    </source>
</evidence>
<gene>
    <name evidence="3" type="ORF">CPB83DRAFT_854214</name>
</gene>
<dbReference type="Gene3D" id="3.80.10.10">
    <property type="entry name" value="Ribonuclease Inhibitor"/>
    <property type="match status" value="1"/>
</dbReference>
<protein>
    <recommendedName>
        <fullName evidence="2">F-box domain-containing protein</fullName>
    </recommendedName>
</protein>
<comment type="caution">
    <text evidence="3">The sequence shown here is derived from an EMBL/GenBank/DDBJ whole genome shotgun (WGS) entry which is preliminary data.</text>
</comment>
<dbReference type="PROSITE" id="PS50181">
    <property type="entry name" value="FBOX"/>
    <property type="match status" value="1"/>
</dbReference>
<dbReference type="InterPro" id="IPR001810">
    <property type="entry name" value="F-box_dom"/>
</dbReference>
<sequence length="589" mass="66734">MRLSGRFWMKPAEPIDLPGPFSLEPLLALPLELQLGVIQYLEDDDLYTLGATCKSLHYLCFSTFLQNNNIPELAHYERLTIPEVHPLTPHFVQAARSIKKLRYIDMHMSKGCQRLLDDVEYLNQIVRNVESIEGTKIDFNLMDSWAWKTSQKALDKYMWVKGFTDLLDIMIDKGCQEMDILGSDAVKRLYTELERDGIPSETLPGSSSKDFVANAPRPLLNPKKSGKDRRHWPGRESISRIFGKSEATPPPGLPITNNMYTSRRSGSYSMPQLQRLRIESSMLLQYSFYPWTIEMLSQTSSTLTRLSLQCSALPISTWTRLLSSITLPSLTILALGIEPYKNGDTQCPNFVDLVAFFKRHPTIEELSLQGVERPEVCPILKKPILPALKKMMANPVWISCLVGVLDQYPDALPDLNTVGITTEYCSFEDENEDDYVYRLLDDALQKLSNFPRNITLALCLPSKKGMCDWFDKHISRGKRNSVIVHLTCVTALDISTLYFVDFGREEAQGFPGLVGLFPSLERIAFKEVRVGDNDGYELLKDDEFLTQLACASPTLSRVEAMHDSKVVNSIQLRPIREQGLAWIDSGFGL</sequence>
<evidence type="ECO:0000313" key="3">
    <source>
        <dbReference type="EMBL" id="KAF9528477.1"/>
    </source>
</evidence>
<keyword evidence="4" id="KW-1185">Reference proteome</keyword>
<reference evidence="3" key="1">
    <citation type="submission" date="2020-11" db="EMBL/GenBank/DDBJ databases">
        <authorList>
            <consortium name="DOE Joint Genome Institute"/>
            <person name="Ahrendt S."/>
            <person name="Riley R."/>
            <person name="Andreopoulos W."/>
            <person name="Labutti K."/>
            <person name="Pangilinan J."/>
            <person name="Ruiz-Duenas F.J."/>
            <person name="Barrasa J.M."/>
            <person name="Sanchez-Garcia M."/>
            <person name="Camarero S."/>
            <person name="Miyauchi S."/>
            <person name="Serrano A."/>
            <person name="Linde D."/>
            <person name="Babiker R."/>
            <person name="Drula E."/>
            <person name="Ayuso-Fernandez I."/>
            <person name="Pacheco R."/>
            <person name="Padilla G."/>
            <person name="Ferreira P."/>
            <person name="Barriuso J."/>
            <person name="Kellner H."/>
            <person name="Castanera R."/>
            <person name="Alfaro M."/>
            <person name="Ramirez L."/>
            <person name="Pisabarro A.G."/>
            <person name="Kuo A."/>
            <person name="Tritt A."/>
            <person name="Lipzen A."/>
            <person name="He G."/>
            <person name="Yan M."/>
            <person name="Ng V."/>
            <person name="Cullen D."/>
            <person name="Martin F."/>
            <person name="Rosso M.-N."/>
            <person name="Henrissat B."/>
            <person name="Hibbett D."/>
            <person name="Martinez A.T."/>
            <person name="Grigoriev I.V."/>
        </authorList>
    </citation>
    <scope>NUCLEOTIDE SEQUENCE</scope>
    <source>
        <strain evidence="3">CBS 506.95</strain>
    </source>
</reference>
<evidence type="ECO:0000313" key="4">
    <source>
        <dbReference type="Proteomes" id="UP000807306"/>
    </source>
</evidence>
<dbReference type="AlphaFoldDB" id="A0A9P6EGI9"/>
<name>A0A9P6EGI9_9AGAR</name>
<evidence type="ECO:0000259" key="2">
    <source>
        <dbReference type="PROSITE" id="PS50181"/>
    </source>
</evidence>
<dbReference type="InterPro" id="IPR036047">
    <property type="entry name" value="F-box-like_dom_sf"/>
</dbReference>
<dbReference type="EMBL" id="MU157852">
    <property type="protein sequence ID" value="KAF9528477.1"/>
    <property type="molecule type" value="Genomic_DNA"/>
</dbReference>
<dbReference type="Proteomes" id="UP000807306">
    <property type="component" value="Unassembled WGS sequence"/>
</dbReference>
<dbReference type="OrthoDB" id="2635672at2759"/>
<feature type="region of interest" description="Disordered" evidence="1">
    <location>
        <begin position="199"/>
        <end position="261"/>
    </location>
</feature>
<proteinExistence type="predicted"/>
<dbReference type="InterPro" id="IPR032675">
    <property type="entry name" value="LRR_dom_sf"/>
</dbReference>
<organism evidence="3 4">
    <name type="scientific">Crepidotus variabilis</name>
    <dbReference type="NCBI Taxonomy" id="179855"/>
    <lineage>
        <taxon>Eukaryota</taxon>
        <taxon>Fungi</taxon>
        <taxon>Dikarya</taxon>
        <taxon>Basidiomycota</taxon>
        <taxon>Agaricomycotina</taxon>
        <taxon>Agaricomycetes</taxon>
        <taxon>Agaricomycetidae</taxon>
        <taxon>Agaricales</taxon>
        <taxon>Agaricineae</taxon>
        <taxon>Crepidotaceae</taxon>
        <taxon>Crepidotus</taxon>
    </lineage>
</organism>